<evidence type="ECO:0000313" key="2">
    <source>
        <dbReference type="Proteomes" id="UP001151760"/>
    </source>
</evidence>
<sequence length="140" mass="16014">MSCIPSSSNSLADCTTHPIHCNSRMPQRHDSNLLFCAIMLKNTSVPFVLRNEINFAAKSWLWRFFQGNIKIKRIYYVTGLNHNISSVGQFCDADLEVAFQKSTVLLEIHQGNTYYPTRRTDLYTIFTQETTSLTPHLSHG</sequence>
<dbReference type="Proteomes" id="UP001151760">
    <property type="component" value="Unassembled WGS sequence"/>
</dbReference>
<gene>
    <name evidence="1" type="ORF">Tco_0802903</name>
</gene>
<dbReference type="EMBL" id="BQNB010011848">
    <property type="protein sequence ID" value="GJS95935.1"/>
    <property type="molecule type" value="Genomic_DNA"/>
</dbReference>
<comment type="caution">
    <text evidence="1">The sequence shown here is derived from an EMBL/GenBank/DDBJ whole genome shotgun (WGS) entry which is preliminary data.</text>
</comment>
<accession>A0ABQ5A453</accession>
<name>A0ABQ5A453_9ASTR</name>
<reference evidence="1" key="2">
    <citation type="submission" date="2022-01" db="EMBL/GenBank/DDBJ databases">
        <authorList>
            <person name="Yamashiro T."/>
            <person name="Shiraishi A."/>
            <person name="Satake H."/>
            <person name="Nakayama K."/>
        </authorList>
    </citation>
    <scope>NUCLEOTIDE SEQUENCE</scope>
</reference>
<evidence type="ECO:0000313" key="1">
    <source>
        <dbReference type="EMBL" id="GJS95935.1"/>
    </source>
</evidence>
<reference evidence="1" key="1">
    <citation type="journal article" date="2022" name="Int. J. Mol. Sci.">
        <title>Draft Genome of Tanacetum Coccineum: Genomic Comparison of Closely Related Tanacetum-Family Plants.</title>
        <authorList>
            <person name="Yamashiro T."/>
            <person name="Shiraishi A."/>
            <person name="Nakayama K."/>
            <person name="Satake H."/>
        </authorList>
    </citation>
    <scope>NUCLEOTIDE SEQUENCE</scope>
</reference>
<protein>
    <submittedName>
        <fullName evidence="1">Uncharacterized protein</fullName>
    </submittedName>
</protein>
<keyword evidence="2" id="KW-1185">Reference proteome</keyword>
<proteinExistence type="predicted"/>
<organism evidence="1 2">
    <name type="scientific">Tanacetum coccineum</name>
    <dbReference type="NCBI Taxonomy" id="301880"/>
    <lineage>
        <taxon>Eukaryota</taxon>
        <taxon>Viridiplantae</taxon>
        <taxon>Streptophyta</taxon>
        <taxon>Embryophyta</taxon>
        <taxon>Tracheophyta</taxon>
        <taxon>Spermatophyta</taxon>
        <taxon>Magnoliopsida</taxon>
        <taxon>eudicotyledons</taxon>
        <taxon>Gunneridae</taxon>
        <taxon>Pentapetalae</taxon>
        <taxon>asterids</taxon>
        <taxon>campanulids</taxon>
        <taxon>Asterales</taxon>
        <taxon>Asteraceae</taxon>
        <taxon>Asteroideae</taxon>
        <taxon>Anthemideae</taxon>
        <taxon>Anthemidinae</taxon>
        <taxon>Tanacetum</taxon>
    </lineage>
</organism>